<dbReference type="EMBL" id="JAHRIQ010082314">
    <property type="protein sequence ID" value="MEQ2247960.1"/>
    <property type="molecule type" value="Genomic_DNA"/>
</dbReference>
<evidence type="ECO:0000313" key="2">
    <source>
        <dbReference type="EMBL" id="MEQ2247960.1"/>
    </source>
</evidence>
<feature type="non-terminal residue" evidence="2">
    <location>
        <position position="1"/>
    </location>
</feature>
<proteinExistence type="predicted"/>
<keyword evidence="1" id="KW-0472">Membrane</keyword>
<dbReference type="Proteomes" id="UP001482620">
    <property type="component" value="Unassembled WGS sequence"/>
</dbReference>
<reference evidence="2 3" key="1">
    <citation type="submission" date="2021-06" db="EMBL/GenBank/DDBJ databases">
        <authorList>
            <person name="Palmer J.M."/>
        </authorList>
    </citation>
    <scope>NUCLEOTIDE SEQUENCE [LARGE SCALE GENOMIC DNA]</scope>
    <source>
        <strain evidence="3">if_2019</strain>
        <tissue evidence="2">Muscle</tissue>
    </source>
</reference>
<organism evidence="2 3">
    <name type="scientific">Ilyodon furcidens</name>
    <name type="common">goldbreast splitfin</name>
    <dbReference type="NCBI Taxonomy" id="33524"/>
    <lineage>
        <taxon>Eukaryota</taxon>
        <taxon>Metazoa</taxon>
        <taxon>Chordata</taxon>
        <taxon>Craniata</taxon>
        <taxon>Vertebrata</taxon>
        <taxon>Euteleostomi</taxon>
        <taxon>Actinopterygii</taxon>
        <taxon>Neopterygii</taxon>
        <taxon>Teleostei</taxon>
        <taxon>Neoteleostei</taxon>
        <taxon>Acanthomorphata</taxon>
        <taxon>Ovalentaria</taxon>
        <taxon>Atherinomorphae</taxon>
        <taxon>Cyprinodontiformes</taxon>
        <taxon>Goodeidae</taxon>
        <taxon>Ilyodon</taxon>
    </lineage>
</organism>
<gene>
    <name evidence="2" type="ORF">ILYODFUR_014423</name>
</gene>
<keyword evidence="1" id="KW-0812">Transmembrane</keyword>
<feature type="transmembrane region" description="Helical" evidence="1">
    <location>
        <begin position="17"/>
        <end position="42"/>
    </location>
</feature>
<keyword evidence="3" id="KW-1185">Reference proteome</keyword>
<accession>A0ABV0USA8</accession>
<comment type="caution">
    <text evidence="2">The sequence shown here is derived from an EMBL/GenBank/DDBJ whole genome shotgun (WGS) entry which is preliminary data.</text>
</comment>
<evidence type="ECO:0000256" key="1">
    <source>
        <dbReference type="SAM" id="Phobius"/>
    </source>
</evidence>
<sequence length="52" mass="5845">RACSELLTYSVSWFIPVLHYLCILVFPLSLICCSTVNSPVFIEQRSPAAISR</sequence>
<protein>
    <submittedName>
        <fullName evidence="2">Uncharacterized protein</fullName>
    </submittedName>
</protein>
<name>A0ABV0USA8_9TELE</name>
<keyword evidence="1" id="KW-1133">Transmembrane helix</keyword>
<evidence type="ECO:0000313" key="3">
    <source>
        <dbReference type="Proteomes" id="UP001482620"/>
    </source>
</evidence>